<keyword evidence="2" id="KW-1185">Reference proteome</keyword>
<evidence type="ECO:0000313" key="2">
    <source>
        <dbReference type="Proteomes" id="UP000768646"/>
    </source>
</evidence>
<dbReference type="EMBL" id="JABTEG010000008">
    <property type="protein sequence ID" value="KAG4304441.1"/>
    <property type="molecule type" value="Genomic_DNA"/>
</dbReference>
<protein>
    <submittedName>
        <fullName evidence="1">Uncharacterized protein</fullName>
    </submittedName>
</protein>
<proteinExistence type="predicted"/>
<name>A0ACB7C9Q3_9ASCO</name>
<dbReference type="Proteomes" id="UP000768646">
    <property type="component" value="Unassembled WGS sequence"/>
</dbReference>
<reference evidence="1 2" key="1">
    <citation type="journal article" date="2021" name="Commun. Biol.">
        <title>Genomic insights into the host specific adaptation of the Pneumocystis genus.</title>
        <authorList>
            <person name="Cisse O.H."/>
            <person name="Ma L."/>
            <person name="Dekker J.P."/>
            <person name="Khil P.P."/>
            <person name="Youn J.-H."/>
            <person name="Brenchley J.M."/>
            <person name="Blair R."/>
            <person name="Pahar B."/>
            <person name="Chabe M."/>
            <person name="Van Rompay K.K.A."/>
            <person name="Keesler R."/>
            <person name="Sukura A."/>
            <person name="Hirsch V."/>
            <person name="Kutty G."/>
            <person name="Liu Y."/>
            <person name="Peng L."/>
            <person name="Chen J."/>
            <person name="Song J."/>
            <person name="Weissenbacher-Lang C."/>
            <person name="Xu J."/>
            <person name="Upham N.S."/>
            <person name="Stajich J.E."/>
            <person name="Cuomo C.A."/>
            <person name="Cushion M.T."/>
            <person name="Kovacs J.A."/>
        </authorList>
    </citation>
    <scope>NUCLEOTIDE SEQUENCE [LARGE SCALE GENOMIC DNA]</scope>
    <source>
        <strain evidence="1 2">RABM</strain>
    </source>
</reference>
<evidence type="ECO:0000313" key="1">
    <source>
        <dbReference type="EMBL" id="KAG4304441.1"/>
    </source>
</evidence>
<gene>
    <name evidence="1" type="ORF">PORY_002151</name>
</gene>
<comment type="caution">
    <text evidence="1">The sequence shown here is derived from an EMBL/GenBank/DDBJ whole genome shotgun (WGS) entry which is preliminary data.</text>
</comment>
<organism evidence="1 2">
    <name type="scientific">Pneumocystis oryctolagi</name>
    <dbReference type="NCBI Taxonomy" id="42067"/>
    <lineage>
        <taxon>Eukaryota</taxon>
        <taxon>Fungi</taxon>
        <taxon>Dikarya</taxon>
        <taxon>Ascomycota</taxon>
        <taxon>Taphrinomycotina</taxon>
        <taxon>Pneumocystomycetes</taxon>
        <taxon>Pneumocystaceae</taxon>
        <taxon>Pneumocystis</taxon>
    </lineage>
</organism>
<accession>A0ACB7C9Q3</accession>
<sequence>MELPDLKIPSEWAMSSHLMPSSNLDISTSSYTNMENTHPERASYENARLLERPSGTVLHHDNTLGNAFTGTLDTSIYPVPGLHLSLETPLLQTGIETHEASPLNMPTNAIFNAVNTYNQANANIFPSNNSEHIFKETSQEKLKALNGSMDLKNIGIDMKDLKNNDTHNHTLYSSGYYEINGNKNGLSLENKNNNPFKFPGIAIPNLPFATIMDVQEEQLALEKTVQNKPNIIKKNETPVLKSDTVIQKNETPAPKSEASVPKSETLASKNETSVPKGQPRPKSPHDLLLYELRKCFSVYAVTGDTRNCVRTVYDLMKDIVEDKAKIIMLETLKGGMKDDIITAFIENKQVLGRIRNWLVNAINEKKNAVIIAILKIMSVLKLDAQTLAELKMGKPIMILTKKSENETVKQLSMKWLEAAEKSLSLEKSVENSTTSNAPSVPITEDTSKKKQKTGSNDSVPKPSTTSKSNSTKPTVKSQKVQPVVNTEFFKNLSTPSTKPSSQKPSLSSVLAQIKAPKKSNTSQPQVIETTTRKFTSVLKEVHGYQAASEAPVADASAVSNEVPKKKRKCVSWKSDNDLVEVRIFESLEPEETDNSFVHIFREFKNARDLDIYEGRAAFSKTHNMEDDMMTWREPEDIDFSHLESELPKLGPKRGGINKCNSSEYKIQEERERFVFLVSYLYEKDIPNSPTEPDLCSDGPFVETKTIPLPSEIKESSANDFVFQHNQGSINHLAFPNAFNQNNIPLTKPSLVNNTQASVTSILQSLLNASGQATINTPPVLPISQPIQHVTLPSSGLSSSNIANVSNILQMLQQSQKKPVQQSFPISSISSGTLPFNFDALLGGGQSKNHSYTDRNERNDGSYLRDKRHRSQRHRRHIIWNTKISSIHNISLYLKALGPFLDISMFSQFDFDRLSECIIILICYILHVIFTIIAKMMKNKAKRTELFPLKISQNSESEVNHKELQKATFSENFSKKMDENDSMSISNAKDIKNLSSLGIFVWSSNKNNEDVFVSEEMKNGPNKNLKKSYSNINLRHITSDFHEDLHDQMSLLACEDKKSIISDNKSDNIVSDIAENGNSGPFCSLTTISRSATENNIQTQHKKFQRLTKYPFYNSGILSIPEKLFFQKWNALKSGIKLKNLKKKDKRSVHMPVNLIHQLQAGTPAAIILASAFQRDDSGRHKVPVLLDQLEISVLDTKNTKSRSHTLFQVKLKYGDGENAVEWSVYKEWKDFLNLHTRYRVSETVNSQFRKTSGLPRFPKSSAPYLRGIRGFNFYNNDNFNKKSNEHPKQDMFTEVEPITSVTNEKSRLVKSNSFVEMQRKKLEEYLKNMAQLFLFRPEGLKLCLFLELSALGIKLGKHEKYHGKEGLLSIVNSKGSTRKMTCNPIEVRNRSLPKWYLVRESYIVCVNELSSTKIYDVFLMDDGFEIARKHFSKSTSTHTSKASKDNLNKYQPKRCTFKIKNCERKIKLLAKNEITVHQFMENIKSVNEASIWTKFKRFDSFSPIRTNVAAQWIVDGRDYFWNVSRAILNAKETIYIHDWWLSPELYLRRPACISQDWRLDRLLKKKAEEGVQIYIIIYRNVGTTVPVDSTYTKYYFLLIFMYKGFIGGIDLCFGRWDSYEHVLYDDKPSGWDEMQNPISDIPDEPLIWPGKDYSNPRVQDFSTLDKPYEDMYNRTLVPRMAWHDISMQVVGQPARDIARHFVQRWNYHLRGKNPSRPTPFLVPPPEFTREQLEKNKLLGTNELQILRSAGPWSIGTPMKVEHSILNAYIKCIETSEHFVYIENQFFITSSECEGAVIENDIGNALVRRVIKAHKNNEKWRAVIILPLIPGFQNDVDVQEGTSIRLIMHCQYRSICRYKYRCVEIVTQKLQQ</sequence>